<feature type="transmembrane region" description="Helical" evidence="6">
    <location>
        <begin position="313"/>
        <end position="332"/>
    </location>
</feature>
<dbReference type="Pfam" id="PF07690">
    <property type="entry name" value="MFS_1"/>
    <property type="match status" value="1"/>
</dbReference>
<dbReference type="GO" id="GO:0005886">
    <property type="term" value="C:plasma membrane"/>
    <property type="evidence" value="ECO:0007669"/>
    <property type="project" value="UniProtKB-SubCell"/>
</dbReference>
<dbReference type="InterPro" id="IPR036259">
    <property type="entry name" value="MFS_trans_sf"/>
</dbReference>
<evidence type="ECO:0000256" key="1">
    <source>
        <dbReference type="ARBA" id="ARBA00004651"/>
    </source>
</evidence>
<dbReference type="RefSeq" id="WP_072946448.1">
    <property type="nucleotide sequence ID" value="NZ_FNSV01000005.1"/>
</dbReference>
<evidence type="ECO:0000256" key="4">
    <source>
        <dbReference type="ARBA" id="ARBA00022989"/>
    </source>
</evidence>
<feature type="transmembrane region" description="Helical" evidence="6">
    <location>
        <begin position="54"/>
        <end position="73"/>
    </location>
</feature>
<dbReference type="InterPro" id="IPR020846">
    <property type="entry name" value="MFS_dom"/>
</dbReference>
<evidence type="ECO:0000256" key="2">
    <source>
        <dbReference type="ARBA" id="ARBA00022448"/>
    </source>
</evidence>
<accession>A0A1H4L1Q2</accession>
<keyword evidence="3 6" id="KW-0812">Transmembrane</keyword>
<protein>
    <submittedName>
        <fullName evidence="8">Predicted arabinose efflux permease, MFS family</fullName>
    </submittedName>
</protein>
<dbReference type="EMBL" id="FNSV01000005">
    <property type="protein sequence ID" value="SEB64700.1"/>
    <property type="molecule type" value="Genomic_DNA"/>
</dbReference>
<proteinExistence type="predicted"/>
<evidence type="ECO:0000313" key="8">
    <source>
        <dbReference type="EMBL" id="SEB64700.1"/>
    </source>
</evidence>
<dbReference type="OrthoDB" id="9812221at2"/>
<dbReference type="AlphaFoldDB" id="A0A1H4L1Q2"/>
<feature type="transmembrane region" description="Helical" evidence="6">
    <location>
        <begin position="442"/>
        <end position="464"/>
    </location>
</feature>
<keyword evidence="5 6" id="KW-0472">Membrane</keyword>
<dbReference type="SUPFAM" id="SSF103473">
    <property type="entry name" value="MFS general substrate transporter"/>
    <property type="match status" value="1"/>
</dbReference>
<dbReference type="PANTHER" id="PTHR42718">
    <property type="entry name" value="MAJOR FACILITATOR SUPERFAMILY MULTIDRUG TRANSPORTER MFSC"/>
    <property type="match status" value="1"/>
</dbReference>
<evidence type="ECO:0000256" key="3">
    <source>
        <dbReference type="ARBA" id="ARBA00022692"/>
    </source>
</evidence>
<feature type="domain" description="Major facilitator superfamily (MFS) profile" evidence="7">
    <location>
        <begin position="18"/>
        <end position="469"/>
    </location>
</feature>
<dbReference type="Gene3D" id="1.20.1250.20">
    <property type="entry name" value="MFS general substrate transporter like domains"/>
    <property type="match status" value="2"/>
</dbReference>
<organism evidence="8 9">
    <name type="scientific">Rhodococcus koreensis</name>
    <dbReference type="NCBI Taxonomy" id="99653"/>
    <lineage>
        <taxon>Bacteria</taxon>
        <taxon>Bacillati</taxon>
        <taxon>Actinomycetota</taxon>
        <taxon>Actinomycetes</taxon>
        <taxon>Mycobacteriales</taxon>
        <taxon>Nocardiaceae</taxon>
        <taxon>Rhodococcus</taxon>
    </lineage>
</organism>
<feature type="transmembrane region" description="Helical" evidence="6">
    <location>
        <begin position="344"/>
        <end position="362"/>
    </location>
</feature>
<reference evidence="9" key="1">
    <citation type="submission" date="2016-10" db="EMBL/GenBank/DDBJ databases">
        <authorList>
            <person name="Varghese N."/>
            <person name="Submissions S."/>
        </authorList>
    </citation>
    <scope>NUCLEOTIDE SEQUENCE [LARGE SCALE GENOMIC DNA]</scope>
    <source>
        <strain evidence="9">DSM 44498</strain>
    </source>
</reference>
<feature type="transmembrane region" description="Helical" evidence="6">
    <location>
        <begin position="204"/>
        <end position="224"/>
    </location>
</feature>
<feature type="transmembrane region" description="Helical" evidence="6">
    <location>
        <begin position="85"/>
        <end position="109"/>
    </location>
</feature>
<dbReference type="InterPro" id="IPR011701">
    <property type="entry name" value="MFS"/>
</dbReference>
<feature type="transmembrane region" description="Helical" evidence="6">
    <location>
        <begin position="115"/>
        <end position="134"/>
    </location>
</feature>
<sequence length="487" mass="50402">MTIKSLQIERSESRRHVLFVVVLIAIELFAVIETAMAFAAMPTFMRVFEADATAVGWTSTAYLLVGAGSAATSGRLGDIFGRQKVLTLVLVGAVIGSIVSALAVDLWMIVLGRGLQGLSAGAIAISTGLIRELLPERRVPVAVALLGGIIPIASGIGALVAGVLLDQSGWRLMFAAAVVLGTAAALLSQFCIPATPGITPRPSVDLVGAIMLVPATAGVLFGITKGGQWGWLDWRVLSPILLGLVALAAWIWWERRVPEPIVDMRQFRNRKVSLTTLATIVVGVGPLGLLTLLSPMIMQLPKETSIGHGLSPTAAGAIQLLICIVCYGGAWWSGRISTRVGARWSLVAACVLYIGGAGAWFLVSESLIGTVIALGAVLMGHNLSLPAVMNLIVEAVPADQTGAATGMNRVIMNVAVAAGTAFGSVILGIFTVSGSNLPSESALTVGFVAIIATSVVALALALLIGDRRSADRNAPMNAERGAAKAAV</sequence>
<keyword evidence="4 6" id="KW-1133">Transmembrane helix</keyword>
<keyword evidence="9" id="KW-1185">Reference proteome</keyword>
<evidence type="ECO:0000313" key="9">
    <source>
        <dbReference type="Proteomes" id="UP000183561"/>
    </source>
</evidence>
<comment type="subcellular location">
    <subcellularLocation>
        <location evidence="1">Cell membrane</location>
        <topology evidence="1">Multi-pass membrane protein</topology>
    </subcellularLocation>
</comment>
<dbReference type="PANTHER" id="PTHR42718:SF9">
    <property type="entry name" value="MAJOR FACILITATOR SUPERFAMILY MULTIDRUG TRANSPORTER MFSC"/>
    <property type="match status" value="1"/>
</dbReference>
<feature type="transmembrane region" description="Helical" evidence="6">
    <location>
        <begin position="17"/>
        <end position="42"/>
    </location>
</feature>
<dbReference type="PROSITE" id="PS50850">
    <property type="entry name" value="MFS"/>
    <property type="match status" value="1"/>
</dbReference>
<dbReference type="GO" id="GO:0022857">
    <property type="term" value="F:transmembrane transporter activity"/>
    <property type="evidence" value="ECO:0007669"/>
    <property type="project" value="InterPro"/>
</dbReference>
<name>A0A1H4L1Q2_9NOCA</name>
<evidence type="ECO:0000259" key="7">
    <source>
        <dbReference type="PROSITE" id="PS50850"/>
    </source>
</evidence>
<feature type="transmembrane region" description="Helical" evidence="6">
    <location>
        <begin position="368"/>
        <end position="389"/>
    </location>
</feature>
<evidence type="ECO:0000256" key="6">
    <source>
        <dbReference type="SAM" id="Phobius"/>
    </source>
</evidence>
<evidence type="ECO:0000256" key="5">
    <source>
        <dbReference type="ARBA" id="ARBA00023136"/>
    </source>
</evidence>
<feature type="transmembrane region" description="Helical" evidence="6">
    <location>
        <begin position="236"/>
        <end position="253"/>
    </location>
</feature>
<feature type="transmembrane region" description="Helical" evidence="6">
    <location>
        <begin position="410"/>
        <end position="430"/>
    </location>
</feature>
<feature type="transmembrane region" description="Helical" evidence="6">
    <location>
        <begin position="170"/>
        <end position="192"/>
    </location>
</feature>
<feature type="transmembrane region" description="Helical" evidence="6">
    <location>
        <begin position="141"/>
        <end position="164"/>
    </location>
</feature>
<dbReference type="Proteomes" id="UP000183561">
    <property type="component" value="Unassembled WGS sequence"/>
</dbReference>
<feature type="transmembrane region" description="Helical" evidence="6">
    <location>
        <begin position="274"/>
        <end position="293"/>
    </location>
</feature>
<gene>
    <name evidence="8" type="ORF">SAMN04490239_1041</name>
</gene>
<keyword evidence="2" id="KW-0813">Transport</keyword>